<sequence length="134" mass="15690">MTQIILPSTIKPSGLWKKRGEAFRLKLARKQIWNPNGRIPKLHEHPGRQIGKPAGTYVLDLVERRKAIILCWRCQPHFNHKRANYYKDMRFSHVVGRCDGCREYMNHQTKLYIHESFLGEPGGQTWAGQVWTPL</sequence>
<proteinExistence type="predicted"/>
<dbReference type="EMBL" id="LJUI01000157">
    <property type="protein sequence ID" value="KPK66956.1"/>
    <property type="molecule type" value="Genomic_DNA"/>
</dbReference>
<dbReference type="Proteomes" id="UP000051717">
    <property type="component" value="Unassembled WGS sequence"/>
</dbReference>
<name>A0A0S8G4X7_UNCT6</name>
<organism evidence="1 2">
    <name type="scientific">candidate division TA06 bacterium SM23_40</name>
    <dbReference type="NCBI Taxonomy" id="1703774"/>
    <lineage>
        <taxon>Bacteria</taxon>
        <taxon>Bacteria division TA06</taxon>
    </lineage>
</organism>
<protein>
    <submittedName>
        <fullName evidence="1">Uncharacterized protein</fullName>
    </submittedName>
</protein>
<evidence type="ECO:0000313" key="2">
    <source>
        <dbReference type="Proteomes" id="UP000051717"/>
    </source>
</evidence>
<accession>A0A0S8G4X7</accession>
<evidence type="ECO:0000313" key="1">
    <source>
        <dbReference type="EMBL" id="KPK66956.1"/>
    </source>
</evidence>
<comment type="caution">
    <text evidence="1">The sequence shown here is derived from an EMBL/GenBank/DDBJ whole genome shotgun (WGS) entry which is preliminary data.</text>
</comment>
<reference evidence="1 2" key="1">
    <citation type="journal article" date="2015" name="Microbiome">
        <title>Genomic resolution of linkages in carbon, nitrogen, and sulfur cycling among widespread estuary sediment bacteria.</title>
        <authorList>
            <person name="Baker B.J."/>
            <person name="Lazar C.S."/>
            <person name="Teske A.P."/>
            <person name="Dick G.J."/>
        </authorList>
    </citation>
    <scope>NUCLEOTIDE SEQUENCE [LARGE SCALE GENOMIC DNA]</scope>
    <source>
        <strain evidence="1">SM23_40</strain>
    </source>
</reference>
<gene>
    <name evidence="1" type="ORF">AMJ82_11575</name>
</gene>
<dbReference type="AlphaFoldDB" id="A0A0S8G4X7"/>